<proteinExistence type="predicted"/>
<dbReference type="EMBL" id="FUIG01000029">
    <property type="protein sequence ID" value="SJM31878.1"/>
    <property type="molecule type" value="Genomic_DNA"/>
</dbReference>
<gene>
    <name evidence="2" type="ORF">BQ8482_220049</name>
</gene>
<accession>A0A2P9AL64</accession>
<organism evidence="2 3">
    <name type="scientific">Mesorhizobium delmotii</name>
    <dbReference type="NCBI Taxonomy" id="1631247"/>
    <lineage>
        <taxon>Bacteria</taxon>
        <taxon>Pseudomonadati</taxon>
        <taxon>Pseudomonadota</taxon>
        <taxon>Alphaproteobacteria</taxon>
        <taxon>Hyphomicrobiales</taxon>
        <taxon>Phyllobacteriaceae</taxon>
        <taxon>Mesorhizobium</taxon>
    </lineage>
</organism>
<evidence type="ECO:0000313" key="2">
    <source>
        <dbReference type="EMBL" id="SJM31878.1"/>
    </source>
</evidence>
<name>A0A2P9AL64_9HYPH</name>
<dbReference type="Proteomes" id="UP000245698">
    <property type="component" value="Unassembled WGS sequence"/>
</dbReference>
<evidence type="ECO:0000256" key="1">
    <source>
        <dbReference type="SAM" id="MobiDB-lite"/>
    </source>
</evidence>
<protein>
    <submittedName>
        <fullName evidence="2">Uncharacterized protein</fullName>
    </submittedName>
</protein>
<sequence>MSWLYMGKTVHLSIELQRLMFGKIIMQHLATVSLFEREATDRADSKCSASSFTGGPWRLPLIPVAGLLVLSRLTLIVRTVMGTARQPLRGRHPTGGPNRRGVGVSPGWDEQ</sequence>
<keyword evidence="3" id="KW-1185">Reference proteome</keyword>
<feature type="region of interest" description="Disordered" evidence="1">
    <location>
        <begin position="86"/>
        <end position="111"/>
    </location>
</feature>
<reference evidence="3" key="1">
    <citation type="submission" date="2016-12" db="EMBL/GenBank/DDBJ databases">
        <authorList>
            <person name="Brunel B."/>
        </authorList>
    </citation>
    <scope>NUCLEOTIDE SEQUENCE [LARGE SCALE GENOMIC DNA]</scope>
</reference>
<evidence type="ECO:0000313" key="3">
    <source>
        <dbReference type="Proteomes" id="UP000245698"/>
    </source>
</evidence>
<dbReference type="AlphaFoldDB" id="A0A2P9AL64"/>